<comment type="caution">
    <text evidence="2">The sequence shown here is derived from an EMBL/GenBank/DDBJ whole genome shotgun (WGS) entry which is preliminary data.</text>
</comment>
<keyword evidence="1" id="KW-0812">Transmembrane</keyword>
<reference evidence="2 3" key="1">
    <citation type="submission" date="2018-02" db="EMBL/GenBank/DDBJ databases">
        <title>Genomic Encyclopedia of Archaeal and Bacterial Type Strains, Phase II (KMG-II): from individual species to whole genera.</title>
        <authorList>
            <person name="Goeker M."/>
        </authorList>
    </citation>
    <scope>NUCLEOTIDE SEQUENCE [LARGE SCALE GENOMIC DNA]</scope>
    <source>
        <strain evidence="2 3">DSM 22857</strain>
    </source>
</reference>
<proteinExistence type="predicted"/>
<evidence type="ECO:0000256" key="1">
    <source>
        <dbReference type="SAM" id="Phobius"/>
    </source>
</evidence>
<evidence type="ECO:0000313" key="2">
    <source>
        <dbReference type="EMBL" id="PPK97477.1"/>
    </source>
</evidence>
<sequence length="133" mass="14720">MIFRSRRCARGAGDSWPARGSGQRWQLALGEAGGGGLEDALQVLPHPLRDLGVVASPAAGGCLAWLALLPLSVPWMLVTRRLRHTPRNYWRYAAEWLDVALLTILFLPWAPSVPRPSWPPRGYSGSHLLDELF</sequence>
<gene>
    <name evidence="2" type="ORF">CLV92_1037</name>
</gene>
<accession>A0A2S6IT93</accession>
<protein>
    <submittedName>
        <fullName evidence="2">Uncharacterized protein</fullName>
    </submittedName>
</protein>
<organism evidence="2 3">
    <name type="scientific">Kineococcus xinjiangensis</name>
    <dbReference type="NCBI Taxonomy" id="512762"/>
    <lineage>
        <taxon>Bacteria</taxon>
        <taxon>Bacillati</taxon>
        <taxon>Actinomycetota</taxon>
        <taxon>Actinomycetes</taxon>
        <taxon>Kineosporiales</taxon>
        <taxon>Kineosporiaceae</taxon>
        <taxon>Kineococcus</taxon>
    </lineage>
</organism>
<dbReference type="EMBL" id="PTJD01000003">
    <property type="protein sequence ID" value="PPK97477.1"/>
    <property type="molecule type" value="Genomic_DNA"/>
</dbReference>
<keyword evidence="1" id="KW-0472">Membrane</keyword>
<keyword evidence="3" id="KW-1185">Reference proteome</keyword>
<feature type="transmembrane region" description="Helical" evidence="1">
    <location>
        <begin position="89"/>
        <end position="110"/>
    </location>
</feature>
<dbReference type="Proteomes" id="UP000239485">
    <property type="component" value="Unassembled WGS sequence"/>
</dbReference>
<evidence type="ECO:0000313" key="3">
    <source>
        <dbReference type="Proteomes" id="UP000239485"/>
    </source>
</evidence>
<dbReference type="AlphaFoldDB" id="A0A2S6IT93"/>
<name>A0A2S6IT93_9ACTN</name>
<keyword evidence="1" id="KW-1133">Transmembrane helix</keyword>
<dbReference type="RefSeq" id="WP_146099421.1">
    <property type="nucleotide sequence ID" value="NZ_PTJD01000003.1"/>
</dbReference>